<evidence type="ECO:0000256" key="1">
    <source>
        <dbReference type="SAM" id="SignalP"/>
    </source>
</evidence>
<evidence type="ECO:0000313" key="2">
    <source>
        <dbReference type="EMBL" id="GFH44115.1"/>
    </source>
</evidence>
<evidence type="ECO:0000313" key="3">
    <source>
        <dbReference type="Proteomes" id="UP001054902"/>
    </source>
</evidence>
<evidence type="ECO:0008006" key="4">
    <source>
        <dbReference type="Google" id="ProtNLM"/>
    </source>
</evidence>
<name>A0AAD3CGC2_9STRA</name>
<feature type="signal peptide" evidence="1">
    <location>
        <begin position="1"/>
        <end position="18"/>
    </location>
</feature>
<accession>A0AAD3CGC2</accession>
<comment type="caution">
    <text evidence="2">The sequence shown here is derived from an EMBL/GenBank/DDBJ whole genome shotgun (WGS) entry which is preliminary data.</text>
</comment>
<keyword evidence="1" id="KW-0732">Signal</keyword>
<dbReference type="Proteomes" id="UP001054902">
    <property type="component" value="Unassembled WGS sequence"/>
</dbReference>
<proteinExistence type="predicted"/>
<reference evidence="2 3" key="1">
    <citation type="journal article" date="2021" name="Sci. Rep.">
        <title>The genome of the diatom Chaetoceros tenuissimus carries an ancient integrated fragment of an extant virus.</title>
        <authorList>
            <person name="Hongo Y."/>
            <person name="Kimura K."/>
            <person name="Takaki Y."/>
            <person name="Yoshida Y."/>
            <person name="Baba S."/>
            <person name="Kobayashi G."/>
            <person name="Nagasaki K."/>
            <person name="Hano T."/>
            <person name="Tomaru Y."/>
        </authorList>
    </citation>
    <scope>NUCLEOTIDE SEQUENCE [LARGE SCALE GENOMIC DNA]</scope>
    <source>
        <strain evidence="2 3">NIES-3715</strain>
    </source>
</reference>
<keyword evidence="3" id="KW-1185">Reference proteome</keyword>
<protein>
    <recommendedName>
        <fullName evidence="4">Plastid lipid-associated protein/fibrillin conserved domain-containing protein</fullName>
    </recommendedName>
</protein>
<organism evidence="2 3">
    <name type="scientific">Chaetoceros tenuissimus</name>
    <dbReference type="NCBI Taxonomy" id="426638"/>
    <lineage>
        <taxon>Eukaryota</taxon>
        <taxon>Sar</taxon>
        <taxon>Stramenopiles</taxon>
        <taxon>Ochrophyta</taxon>
        <taxon>Bacillariophyta</taxon>
        <taxon>Coscinodiscophyceae</taxon>
        <taxon>Chaetocerotophycidae</taxon>
        <taxon>Chaetocerotales</taxon>
        <taxon>Chaetocerotaceae</taxon>
        <taxon>Chaetoceros</taxon>
    </lineage>
</organism>
<dbReference type="EMBL" id="BLLK01000019">
    <property type="protein sequence ID" value="GFH44115.1"/>
    <property type="molecule type" value="Genomic_DNA"/>
</dbReference>
<dbReference type="AlphaFoldDB" id="A0AAD3CGC2"/>
<gene>
    <name evidence="2" type="ORF">CTEN210_00589</name>
</gene>
<sequence>MKFSVSCLLAIAANHCNAFSPARVPLAGRSSMRTHDSPLQAPSRTSLSLIIGDVLDKVADIVADKRIRESEDLSFETKIYLEEIPCALTQALGLAGGKFLSQIVEEAPLGDNEGMKTEQVTLGWEKIGPKWIKVPELTAKKDVSDKFQTSILLRDDFAVEAGAKQITAFQSALKD</sequence>
<feature type="chain" id="PRO_5042182134" description="Plastid lipid-associated protein/fibrillin conserved domain-containing protein" evidence="1">
    <location>
        <begin position="19"/>
        <end position="175"/>
    </location>
</feature>